<dbReference type="InterPro" id="IPR011042">
    <property type="entry name" value="6-blade_b-propeller_TolB-like"/>
</dbReference>
<dbReference type="AlphaFoldDB" id="A0A8A4TQR1"/>
<keyword evidence="2" id="KW-1185">Reference proteome</keyword>
<dbReference type="SUPFAM" id="SSF63829">
    <property type="entry name" value="Calcium-dependent phosphotriesterase"/>
    <property type="match status" value="1"/>
</dbReference>
<evidence type="ECO:0000313" key="2">
    <source>
        <dbReference type="Proteomes" id="UP000663929"/>
    </source>
</evidence>
<evidence type="ECO:0008006" key="3">
    <source>
        <dbReference type="Google" id="ProtNLM"/>
    </source>
</evidence>
<accession>A0A8A4TQR1</accession>
<proteinExistence type="predicted"/>
<dbReference type="RefSeq" id="WP_237381413.1">
    <property type="nucleotide sequence ID" value="NZ_CP071793.1"/>
</dbReference>
<dbReference type="Gene3D" id="2.120.10.30">
    <property type="entry name" value="TolB, C-terminal domain"/>
    <property type="match status" value="1"/>
</dbReference>
<dbReference type="KEGG" id="scor:J3U87_02335"/>
<protein>
    <recommendedName>
        <fullName evidence="3">NHL repeat-containing protein</fullName>
    </recommendedName>
</protein>
<organism evidence="1 2">
    <name type="scientific">Sulfidibacter corallicola</name>
    <dbReference type="NCBI Taxonomy" id="2818388"/>
    <lineage>
        <taxon>Bacteria</taxon>
        <taxon>Pseudomonadati</taxon>
        <taxon>Acidobacteriota</taxon>
        <taxon>Holophagae</taxon>
        <taxon>Acanthopleuribacterales</taxon>
        <taxon>Acanthopleuribacteraceae</taxon>
        <taxon>Sulfidibacter</taxon>
    </lineage>
</organism>
<dbReference type="EMBL" id="CP071793">
    <property type="protein sequence ID" value="QTD51281.1"/>
    <property type="molecule type" value="Genomic_DNA"/>
</dbReference>
<name>A0A8A4TQR1_SULCO</name>
<gene>
    <name evidence="1" type="ORF">J3U87_02335</name>
</gene>
<sequence>MVDMLFVVWTLVPCFFATFPHSPTFELGGERDSEFYRVKDVAMAADGSIWTLARDDAFLRHYTPDGSLSAKFAGTGDGPGELRKPHEALVVDDELWVCELETGRISVFAGNRFVRHIKLNNRPRSLVEVGGHIVAAPSFRHEPFVVLAPGGQILREFHLEDFTLPTPSDGASKNGWEMFVATATAEGLALNFYFMPVLVEVDLQGRLTNLWQTTLYEAHVTRIGRGSIPAYFASRGMGIDGEGMAWLGVCAESGGCPELLVLDLKRHAMVRREAFPESLYRVRYLNDYAVFITGQGHARFFRR</sequence>
<evidence type="ECO:0000313" key="1">
    <source>
        <dbReference type="EMBL" id="QTD51281.1"/>
    </source>
</evidence>
<dbReference type="Proteomes" id="UP000663929">
    <property type="component" value="Chromosome"/>
</dbReference>
<reference evidence="1" key="1">
    <citation type="submission" date="2021-03" db="EMBL/GenBank/DDBJ databases">
        <title>Acanthopleuribacteraceae sp. M133.</title>
        <authorList>
            <person name="Wang G."/>
        </authorList>
    </citation>
    <scope>NUCLEOTIDE SEQUENCE</scope>
    <source>
        <strain evidence="1">M133</strain>
    </source>
</reference>